<protein>
    <submittedName>
        <fullName evidence="1">Uncharacterized protein</fullName>
    </submittedName>
</protein>
<keyword evidence="2" id="KW-1185">Reference proteome</keyword>
<name>A0AAD7MVT9_9AGAR</name>
<reference evidence="1" key="1">
    <citation type="submission" date="2023-03" db="EMBL/GenBank/DDBJ databases">
        <title>Massive genome expansion in bonnet fungi (Mycena s.s.) driven by repeated elements and novel gene families across ecological guilds.</title>
        <authorList>
            <consortium name="Lawrence Berkeley National Laboratory"/>
            <person name="Harder C.B."/>
            <person name="Miyauchi S."/>
            <person name="Viragh M."/>
            <person name="Kuo A."/>
            <person name="Thoen E."/>
            <person name="Andreopoulos B."/>
            <person name="Lu D."/>
            <person name="Skrede I."/>
            <person name="Drula E."/>
            <person name="Henrissat B."/>
            <person name="Morin E."/>
            <person name="Kohler A."/>
            <person name="Barry K."/>
            <person name="LaButti K."/>
            <person name="Morin E."/>
            <person name="Salamov A."/>
            <person name="Lipzen A."/>
            <person name="Mereny Z."/>
            <person name="Hegedus B."/>
            <person name="Baldrian P."/>
            <person name="Stursova M."/>
            <person name="Weitz H."/>
            <person name="Taylor A."/>
            <person name="Grigoriev I.V."/>
            <person name="Nagy L.G."/>
            <person name="Martin F."/>
            <person name="Kauserud H."/>
        </authorList>
    </citation>
    <scope>NUCLEOTIDE SEQUENCE</scope>
    <source>
        <strain evidence="1">CBHHK182m</strain>
    </source>
</reference>
<gene>
    <name evidence="1" type="ORF">B0H16DRAFT_1467422</name>
</gene>
<dbReference type="AlphaFoldDB" id="A0AAD7MVT9"/>
<evidence type="ECO:0000313" key="1">
    <source>
        <dbReference type="EMBL" id="KAJ7734874.1"/>
    </source>
</evidence>
<comment type="caution">
    <text evidence="1">The sequence shown here is derived from an EMBL/GenBank/DDBJ whole genome shotgun (WGS) entry which is preliminary data.</text>
</comment>
<dbReference type="EMBL" id="JARKIB010000130">
    <property type="protein sequence ID" value="KAJ7734874.1"/>
    <property type="molecule type" value="Genomic_DNA"/>
</dbReference>
<sequence>METEPPVFTRHPMYWEEETRTFVYAIESTLYHLPLAILTRMSPPLTAIFGIPPSDPGVDKDGKPLPAEGTEKRPIVIPGVTVRQMDDFLSYFFRSTLNAEQLSPERTEEVAINLLAVGSLWDIDKARARGKSLLEGLPLSNIRILKLAQQFGIHEWVAKPVKDLIPLAGKLDGWDALSLGPTTLCILYTAKTLIDRECLCVAYSPPKLPESDKLDYGTCWNHTSCERVWKENWWPLVGRKILHPNKPMKLSELADHVRNLSLPGMTFKCHEDAVTELAINTWECDGVVEGAVKGILDYHKACRLT</sequence>
<accession>A0AAD7MVT9</accession>
<organism evidence="1 2">
    <name type="scientific">Mycena metata</name>
    <dbReference type="NCBI Taxonomy" id="1033252"/>
    <lineage>
        <taxon>Eukaryota</taxon>
        <taxon>Fungi</taxon>
        <taxon>Dikarya</taxon>
        <taxon>Basidiomycota</taxon>
        <taxon>Agaricomycotina</taxon>
        <taxon>Agaricomycetes</taxon>
        <taxon>Agaricomycetidae</taxon>
        <taxon>Agaricales</taxon>
        <taxon>Marasmiineae</taxon>
        <taxon>Mycenaceae</taxon>
        <taxon>Mycena</taxon>
    </lineage>
</organism>
<dbReference type="Proteomes" id="UP001215598">
    <property type="component" value="Unassembled WGS sequence"/>
</dbReference>
<evidence type="ECO:0000313" key="2">
    <source>
        <dbReference type="Proteomes" id="UP001215598"/>
    </source>
</evidence>
<proteinExistence type="predicted"/>